<accession>A0A397JDT6</accession>
<keyword evidence="3" id="KW-0067">ATP-binding</keyword>
<dbReference type="GO" id="GO:0005524">
    <property type="term" value="F:ATP binding"/>
    <property type="evidence" value="ECO:0007669"/>
    <property type="project" value="UniProtKB-KW"/>
</dbReference>
<dbReference type="AlphaFoldDB" id="A0A397JDT6"/>
<dbReference type="GO" id="GO:0004672">
    <property type="term" value="F:protein kinase activity"/>
    <property type="evidence" value="ECO:0007669"/>
    <property type="project" value="InterPro"/>
</dbReference>
<dbReference type="CDD" id="cd00180">
    <property type="entry name" value="PKc"/>
    <property type="match status" value="1"/>
</dbReference>
<name>A0A397JDT6_9GLOM</name>
<evidence type="ECO:0000259" key="4">
    <source>
        <dbReference type="PROSITE" id="PS50011"/>
    </source>
</evidence>
<dbReference type="OrthoDB" id="6718656at2759"/>
<comment type="caution">
    <text evidence="5">The sequence shown here is derived from an EMBL/GenBank/DDBJ whole genome shotgun (WGS) entry which is preliminary data.</text>
</comment>
<evidence type="ECO:0000256" key="2">
    <source>
        <dbReference type="ARBA" id="ARBA00022741"/>
    </source>
</evidence>
<dbReference type="InterPro" id="IPR000719">
    <property type="entry name" value="Prot_kinase_dom"/>
</dbReference>
<comment type="similarity">
    <text evidence="1">Belongs to the protein kinase superfamily. STE Ser/Thr protein kinase family. STE20 subfamily.</text>
</comment>
<dbReference type="Gene3D" id="1.10.510.10">
    <property type="entry name" value="Transferase(Phosphotransferase) domain 1"/>
    <property type="match status" value="1"/>
</dbReference>
<feature type="domain" description="Protein kinase" evidence="4">
    <location>
        <begin position="88"/>
        <end position="248"/>
    </location>
</feature>
<dbReference type="SMART" id="SM00220">
    <property type="entry name" value="S_TKc"/>
    <property type="match status" value="1"/>
</dbReference>
<dbReference type="PROSITE" id="PS50011">
    <property type="entry name" value="PROTEIN_KINASE_DOM"/>
    <property type="match status" value="1"/>
</dbReference>
<evidence type="ECO:0000256" key="1">
    <source>
        <dbReference type="ARBA" id="ARBA00008874"/>
    </source>
</evidence>
<dbReference type="InterPro" id="IPR051931">
    <property type="entry name" value="PAK3-like"/>
</dbReference>
<organism evidence="5 6">
    <name type="scientific">Diversispora epigaea</name>
    <dbReference type="NCBI Taxonomy" id="1348612"/>
    <lineage>
        <taxon>Eukaryota</taxon>
        <taxon>Fungi</taxon>
        <taxon>Fungi incertae sedis</taxon>
        <taxon>Mucoromycota</taxon>
        <taxon>Glomeromycotina</taxon>
        <taxon>Glomeromycetes</taxon>
        <taxon>Diversisporales</taxon>
        <taxon>Diversisporaceae</taxon>
        <taxon>Diversispora</taxon>
    </lineage>
</organism>
<dbReference type="EMBL" id="PQFF01000058">
    <property type="protein sequence ID" value="RHZ85727.1"/>
    <property type="molecule type" value="Genomic_DNA"/>
</dbReference>
<proteinExistence type="inferred from homology"/>
<dbReference type="PANTHER" id="PTHR45832">
    <property type="entry name" value="SERINE/THREONINE-PROTEIN KINASE SAMKA-RELATED-RELATED"/>
    <property type="match status" value="1"/>
</dbReference>
<reference evidence="5 6" key="1">
    <citation type="submission" date="2018-08" db="EMBL/GenBank/DDBJ databases">
        <title>Genome and evolution of the arbuscular mycorrhizal fungus Diversispora epigaea (formerly Glomus versiforme) and its bacterial endosymbionts.</title>
        <authorList>
            <person name="Sun X."/>
            <person name="Fei Z."/>
            <person name="Harrison M."/>
        </authorList>
    </citation>
    <scope>NUCLEOTIDE SEQUENCE [LARGE SCALE GENOMIC DNA]</scope>
    <source>
        <strain evidence="5 6">IT104</strain>
    </source>
</reference>
<evidence type="ECO:0000256" key="3">
    <source>
        <dbReference type="ARBA" id="ARBA00022840"/>
    </source>
</evidence>
<sequence length="248" mass="29431">MLRYCSICWQKTLKFSHCNYCNKWDYGKCYECGEQNIKPEWCPNCKQLEITLKILPLTNGFNKIDQLIHESQLKQNHNCWRWIDHTELDNIQYLSEGGYGIVYKAVWNNMPEEIEKNYLNASNASKIVAMKKLKNSQNITKDFINEIKAYNENNYSYIIPIYCITRDPITNEYAIVMQYCDKGDWKHIIRQNDKSLSWRDRLHMLFNMTNALKEIHENGYVHCDIHPGNILQNEYSSYLSDLGLCNIK</sequence>
<dbReference type="InterPro" id="IPR011009">
    <property type="entry name" value="Kinase-like_dom_sf"/>
</dbReference>
<dbReference type="Pfam" id="PF07714">
    <property type="entry name" value="PK_Tyr_Ser-Thr"/>
    <property type="match status" value="1"/>
</dbReference>
<dbReference type="PANTHER" id="PTHR45832:SF22">
    <property type="entry name" value="SERINE_THREONINE-PROTEIN KINASE SAMKA-RELATED"/>
    <property type="match status" value="1"/>
</dbReference>
<evidence type="ECO:0000313" key="6">
    <source>
        <dbReference type="Proteomes" id="UP000266861"/>
    </source>
</evidence>
<dbReference type="SUPFAM" id="SSF56112">
    <property type="entry name" value="Protein kinase-like (PK-like)"/>
    <property type="match status" value="1"/>
</dbReference>
<keyword evidence="6" id="KW-1185">Reference proteome</keyword>
<protein>
    <recommendedName>
        <fullName evidence="4">Protein kinase domain-containing protein</fullName>
    </recommendedName>
</protein>
<keyword evidence="2" id="KW-0547">Nucleotide-binding</keyword>
<dbReference type="InterPro" id="IPR001245">
    <property type="entry name" value="Ser-Thr/Tyr_kinase_cat_dom"/>
</dbReference>
<evidence type="ECO:0000313" key="5">
    <source>
        <dbReference type="EMBL" id="RHZ85727.1"/>
    </source>
</evidence>
<dbReference type="Proteomes" id="UP000266861">
    <property type="component" value="Unassembled WGS sequence"/>
</dbReference>
<gene>
    <name evidence="5" type="ORF">Glove_61g17</name>
</gene>